<dbReference type="AlphaFoldDB" id="A0A0S2FAQ0"/>
<sequence>MPLRPSDAVSTRPQPVPDARPRHAPRPLPSIHRRMPAAI</sequence>
<keyword evidence="3" id="KW-1185">Reference proteome</keyword>
<proteinExistence type="predicted"/>
<organism evidence="2 3">
    <name type="scientific">Lysobacter antibioticus</name>
    <dbReference type="NCBI Taxonomy" id="84531"/>
    <lineage>
        <taxon>Bacteria</taxon>
        <taxon>Pseudomonadati</taxon>
        <taxon>Pseudomonadota</taxon>
        <taxon>Gammaproteobacteria</taxon>
        <taxon>Lysobacterales</taxon>
        <taxon>Lysobacteraceae</taxon>
        <taxon>Lysobacter</taxon>
    </lineage>
</organism>
<evidence type="ECO:0000313" key="2">
    <source>
        <dbReference type="EMBL" id="ALN80604.1"/>
    </source>
</evidence>
<dbReference type="KEGG" id="lab:LA76x_2474"/>
<evidence type="ECO:0000256" key="1">
    <source>
        <dbReference type="SAM" id="MobiDB-lite"/>
    </source>
</evidence>
<dbReference type="Proteomes" id="UP000060787">
    <property type="component" value="Chromosome"/>
</dbReference>
<gene>
    <name evidence="2" type="ORF">LA76x_2474</name>
</gene>
<dbReference type="EMBL" id="CP011129">
    <property type="protein sequence ID" value="ALN80604.1"/>
    <property type="molecule type" value="Genomic_DNA"/>
</dbReference>
<feature type="region of interest" description="Disordered" evidence="1">
    <location>
        <begin position="1"/>
        <end position="39"/>
    </location>
</feature>
<name>A0A0S2FAQ0_LYSAN</name>
<reference evidence="2 3" key="1">
    <citation type="journal article" date="2015" name="BMC Genomics">
        <title>Comparative genomics and metabolic profiling of the genus Lysobacter.</title>
        <authorList>
            <person name="de Bruijn I."/>
            <person name="Cheng X."/>
            <person name="de Jager V."/>
            <person name="Exposito R.G."/>
            <person name="Watrous J."/>
            <person name="Patel N."/>
            <person name="Postma J."/>
            <person name="Dorrestein P.C."/>
            <person name="Kobayashi D."/>
            <person name="Raaijmakers J.M."/>
        </authorList>
    </citation>
    <scope>NUCLEOTIDE SEQUENCE [LARGE SCALE GENOMIC DNA]</scope>
    <source>
        <strain evidence="2 3">76</strain>
    </source>
</reference>
<protein>
    <submittedName>
        <fullName evidence="2">Uncharacterized protein</fullName>
    </submittedName>
</protein>
<accession>A0A0S2FAQ0</accession>
<evidence type="ECO:0000313" key="3">
    <source>
        <dbReference type="Proteomes" id="UP000060787"/>
    </source>
</evidence>
<dbReference type="PATRIC" id="fig|84531.8.peg.2484"/>